<dbReference type="AlphaFoldDB" id="A0A9E8ZF85"/>
<accession>A0A9E8ZF85</accession>
<evidence type="ECO:0000313" key="2">
    <source>
        <dbReference type="Proteomes" id="UP001163152"/>
    </source>
</evidence>
<dbReference type="KEGG" id="tsin:OXH18_09880"/>
<dbReference type="EMBL" id="CP113797">
    <property type="protein sequence ID" value="WAL62275.1"/>
    <property type="molecule type" value="Genomic_DNA"/>
</dbReference>
<evidence type="ECO:0000313" key="1">
    <source>
        <dbReference type="EMBL" id="WAL62275.1"/>
    </source>
</evidence>
<sequence length="60" mass="6842">MSPVQMPTRILLSLSTAPLLLILISSRTIAHWLQEMGQTSEEIFRGDRLPILKISPRQEK</sequence>
<keyword evidence="2" id="KW-1185">Reference proteome</keyword>
<gene>
    <name evidence="1" type="ORF">OXH18_09880</name>
</gene>
<organism evidence="1 2">
    <name type="scientific">Thermocoleostomius sinensis A174</name>
    <dbReference type="NCBI Taxonomy" id="2016057"/>
    <lineage>
        <taxon>Bacteria</taxon>
        <taxon>Bacillati</taxon>
        <taxon>Cyanobacteriota</taxon>
        <taxon>Cyanophyceae</taxon>
        <taxon>Oculatellales</taxon>
        <taxon>Oculatellaceae</taxon>
        <taxon>Thermocoleostomius</taxon>
    </lineage>
</organism>
<dbReference type="Proteomes" id="UP001163152">
    <property type="component" value="Chromosome"/>
</dbReference>
<reference evidence="1" key="1">
    <citation type="submission" date="2022-12" db="EMBL/GenBank/DDBJ databases">
        <title>Polyphasic identification of a Novel Hot-Spring Cyanobacterium Ocullathermofonsia sinensis gen nov. sp. nov. and Genomic Insights on its Adaptations to the Thermal Habitat.</title>
        <authorList>
            <person name="Daroch M."/>
            <person name="Tang J."/>
            <person name="Jiang Y."/>
        </authorList>
    </citation>
    <scope>NUCLEOTIDE SEQUENCE</scope>
    <source>
        <strain evidence="1">PKUAC-SCTA174</strain>
    </source>
</reference>
<name>A0A9E8ZF85_9CYAN</name>
<protein>
    <submittedName>
        <fullName evidence="1">Uncharacterized protein</fullName>
    </submittedName>
</protein>
<proteinExistence type="predicted"/>
<dbReference type="RefSeq" id="WP_268612507.1">
    <property type="nucleotide sequence ID" value="NZ_CP113797.1"/>
</dbReference>